<keyword evidence="3" id="KW-1185">Reference proteome</keyword>
<sequence length="122" mass="12987">MAMLADWQSTANINIELGQDVDLLSWLRGSTRLRSACHFGRVSMHDHVPCMRSSAVAATVGDPCKRDLHDADEKDAAKAPGAAGVSSSFMQRGSGVHSPPSSFVCCISHPPCRIVGCLLLPI</sequence>
<evidence type="ECO:0000256" key="1">
    <source>
        <dbReference type="SAM" id="MobiDB-lite"/>
    </source>
</evidence>
<proteinExistence type="predicted"/>
<feature type="region of interest" description="Disordered" evidence="1">
    <location>
        <begin position="72"/>
        <end position="93"/>
    </location>
</feature>
<evidence type="ECO:0000313" key="3">
    <source>
        <dbReference type="Proteomes" id="UP000799439"/>
    </source>
</evidence>
<gene>
    <name evidence="2" type="ORF">K461DRAFT_281320</name>
</gene>
<comment type="caution">
    <text evidence="2">The sequence shown here is derived from an EMBL/GenBank/DDBJ whole genome shotgun (WGS) entry which is preliminary data.</text>
</comment>
<reference evidence="2" key="1">
    <citation type="journal article" date="2020" name="Stud. Mycol.">
        <title>101 Dothideomycetes genomes: a test case for predicting lifestyles and emergence of pathogens.</title>
        <authorList>
            <person name="Haridas S."/>
            <person name="Albert R."/>
            <person name="Binder M."/>
            <person name="Bloem J."/>
            <person name="Labutti K."/>
            <person name="Salamov A."/>
            <person name="Andreopoulos B."/>
            <person name="Baker S."/>
            <person name="Barry K."/>
            <person name="Bills G."/>
            <person name="Bluhm B."/>
            <person name="Cannon C."/>
            <person name="Castanera R."/>
            <person name="Culley D."/>
            <person name="Daum C."/>
            <person name="Ezra D."/>
            <person name="Gonzalez J."/>
            <person name="Henrissat B."/>
            <person name="Kuo A."/>
            <person name="Liang C."/>
            <person name="Lipzen A."/>
            <person name="Lutzoni F."/>
            <person name="Magnuson J."/>
            <person name="Mondo S."/>
            <person name="Nolan M."/>
            <person name="Ohm R."/>
            <person name="Pangilinan J."/>
            <person name="Park H.-J."/>
            <person name="Ramirez L."/>
            <person name="Alfaro M."/>
            <person name="Sun H."/>
            <person name="Tritt A."/>
            <person name="Yoshinaga Y."/>
            <person name="Zwiers L.-H."/>
            <person name="Turgeon B."/>
            <person name="Goodwin S."/>
            <person name="Spatafora J."/>
            <person name="Crous P."/>
            <person name="Grigoriev I."/>
        </authorList>
    </citation>
    <scope>NUCLEOTIDE SEQUENCE</scope>
    <source>
        <strain evidence="2">CBS 260.36</strain>
    </source>
</reference>
<dbReference type="AlphaFoldDB" id="A0A9P4IYB7"/>
<dbReference type="Proteomes" id="UP000799439">
    <property type="component" value="Unassembled WGS sequence"/>
</dbReference>
<protein>
    <submittedName>
        <fullName evidence="2">Uncharacterized protein</fullName>
    </submittedName>
</protein>
<evidence type="ECO:0000313" key="2">
    <source>
        <dbReference type="EMBL" id="KAF2150077.1"/>
    </source>
</evidence>
<accession>A0A9P4IYB7</accession>
<dbReference type="EMBL" id="ML996090">
    <property type="protein sequence ID" value="KAF2150077.1"/>
    <property type="molecule type" value="Genomic_DNA"/>
</dbReference>
<organism evidence="2 3">
    <name type="scientific">Myriangium duriaei CBS 260.36</name>
    <dbReference type="NCBI Taxonomy" id="1168546"/>
    <lineage>
        <taxon>Eukaryota</taxon>
        <taxon>Fungi</taxon>
        <taxon>Dikarya</taxon>
        <taxon>Ascomycota</taxon>
        <taxon>Pezizomycotina</taxon>
        <taxon>Dothideomycetes</taxon>
        <taxon>Dothideomycetidae</taxon>
        <taxon>Myriangiales</taxon>
        <taxon>Myriangiaceae</taxon>
        <taxon>Myriangium</taxon>
    </lineage>
</organism>
<name>A0A9P4IYB7_9PEZI</name>